<dbReference type="SUPFAM" id="SSF46689">
    <property type="entry name" value="Homeodomain-like"/>
    <property type="match status" value="1"/>
</dbReference>
<dbReference type="Pfam" id="PF12833">
    <property type="entry name" value="HTH_18"/>
    <property type="match status" value="1"/>
</dbReference>
<reference evidence="5 6" key="1">
    <citation type="submission" date="2018-04" db="EMBL/GenBank/DDBJ databases">
        <title>Chitinophaga fuyangensis sp. nov., isolated from soil in a chemical factory.</title>
        <authorList>
            <person name="Chen K."/>
        </authorList>
    </citation>
    <scope>NUCLEOTIDE SEQUENCE [LARGE SCALE GENOMIC DNA]</scope>
    <source>
        <strain evidence="5 6">LY-1</strain>
    </source>
</reference>
<dbReference type="AlphaFoldDB" id="A0A2T7BD81"/>
<dbReference type="InterPro" id="IPR009057">
    <property type="entry name" value="Homeodomain-like_sf"/>
</dbReference>
<keyword evidence="3" id="KW-0804">Transcription</keyword>
<dbReference type="InterPro" id="IPR020449">
    <property type="entry name" value="Tscrpt_reg_AraC-type_HTH"/>
</dbReference>
<dbReference type="Gene3D" id="1.10.10.60">
    <property type="entry name" value="Homeodomain-like"/>
    <property type="match status" value="1"/>
</dbReference>
<comment type="caution">
    <text evidence="5">The sequence shown here is derived from an EMBL/GenBank/DDBJ whole genome shotgun (WGS) entry which is preliminary data.</text>
</comment>
<dbReference type="GO" id="GO:0003700">
    <property type="term" value="F:DNA-binding transcription factor activity"/>
    <property type="evidence" value="ECO:0007669"/>
    <property type="project" value="InterPro"/>
</dbReference>
<proteinExistence type="predicted"/>
<keyword evidence="2" id="KW-0238">DNA-binding</keyword>
<evidence type="ECO:0000313" key="6">
    <source>
        <dbReference type="Proteomes" id="UP000244450"/>
    </source>
</evidence>
<dbReference type="PROSITE" id="PS00041">
    <property type="entry name" value="HTH_ARAC_FAMILY_1"/>
    <property type="match status" value="1"/>
</dbReference>
<organism evidence="5 6">
    <name type="scientific">Chitinophaga parva</name>
    <dbReference type="NCBI Taxonomy" id="2169414"/>
    <lineage>
        <taxon>Bacteria</taxon>
        <taxon>Pseudomonadati</taxon>
        <taxon>Bacteroidota</taxon>
        <taxon>Chitinophagia</taxon>
        <taxon>Chitinophagales</taxon>
        <taxon>Chitinophagaceae</taxon>
        <taxon>Chitinophaga</taxon>
    </lineage>
</organism>
<dbReference type="Proteomes" id="UP000244450">
    <property type="component" value="Unassembled WGS sequence"/>
</dbReference>
<evidence type="ECO:0000256" key="2">
    <source>
        <dbReference type="ARBA" id="ARBA00023125"/>
    </source>
</evidence>
<dbReference type="EMBL" id="QCYK01000003">
    <property type="protein sequence ID" value="PUZ23035.1"/>
    <property type="molecule type" value="Genomic_DNA"/>
</dbReference>
<dbReference type="PRINTS" id="PR00032">
    <property type="entry name" value="HTHARAC"/>
</dbReference>
<name>A0A2T7BD81_9BACT</name>
<evidence type="ECO:0000313" key="5">
    <source>
        <dbReference type="EMBL" id="PUZ23035.1"/>
    </source>
</evidence>
<dbReference type="PANTHER" id="PTHR43280:SF28">
    <property type="entry name" value="HTH-TYPE TRANSCRIPTIONAL ACTIVATOR RHAS"/>
    <property type="match status" value="1"/>
</dbReference>
<evidence type="ECO:0000256" key="3">
    <source>
        <dbReference type="ARBA" id="ARBA00023163"/>
    </source>
</evidence>
<evidence type="ECO:0000259" key="4">
    <source>
        <dbReference type="PROSITE" id="PS01124"/>
    </source>
</evidence>
<gene>
    <name evidence="5" type="ORF">DCC81_21765</name>
</gene>
<dbReference type="InterPro" id="IPR018062">
    <property type="entry name" value="HTH_AraC-typ_CS"/>
</dbReference>
<protein>
    <submittedName>
        <fullName evidence="5">AraC family transcriptional regulator</fullName>
    </submittedName>
</protein>
<dbReference type="RefSeq" id="WP_108688779.1">
    <property type="nucleotide sequence ID" value="NZ_QCYK01000003.1"/>
</dbReference>
<keyword evidence="6" id="KW-1185">Reference proteome</keyword>
<evidence type="ECO:0000256" key="1">
    <source>
        <dbReference type="ARBA" id="ARBA00023015"/>
    </source>
</evidence>
<dbReference type="OrthoDB" id="952277at2"/>
<dbReference type="GO" id="GO:0043565">
    <property type="term" value="F:sequence-specific DNA binding"/>
    <property type="evidence" value="ECO:0007669"/>
    <property type="project" value="InterPro"/>
</dbReference>
<accession>A0A2T7BD81</accession>
<feature type="domain" description="HTH araC/xylS-type" evidence="4">
    <location>
        <begin position="75"/>
        <end position="175"/>
    </location>
</feature>
<dbReference type="SMART" id="SM00342">
    <property type="entry name" value="HTH_ARAC"/>
    <property type="match status" value="1"/>
</dbReference>
<sequence length="185" mass="21253">MKLYIKNMVCDRCIAAVRQTITARQLHLLSLQLGEAEIEETLSKAELEPLSHDLEQLGFELIDDRKSRLIEQVKNAIRKLVHQEADERTINLSTYLAQTLHHDYNTLSTLFSQVEGVTVEKYYIRQKVERVKELLVYDELSISEIAFQAGYSSVAHLSRQFKEVTGMTPSAFKGQHGHRKPLDKV</sequence>
<dbReference type="PANTHER" id="PTHR43280">
    <property type="entry name" value="ARAC-FAMILY TRANSCRIPTIONAL REGULATOR"/>
    <property type="match status" value="1"/>
</dbReference>
<dbReference type="PROSITE" id="PS01124">
    <property type="entry name" value="HTH_ARAC_FAMILY_2"/>
    <property type="match status" value="1"/>
</dbReference>
<keyword evidence="1" id="KW-0805">Transcription regulation</keyword>
<dbReference type="InterPro" id="IPR018060">
    <property type="entry name" value="HTH_AraC"/>
</dbReference>